<proteinExistence type="predicted"/>
<gene>
    <name evidence="2" type="ORF">AVEN_176827_1</name>
</gene>
<dbReference type="EMBL" id="BGPR01216458">
    <property type="protein sequence ID" value="GBN53182.1"/>
    <property type="molecule type" value="Genomic_DNA"/>
</dbReference>
<evidence type="ECO:0000313" key="3">
    <source>
        <dbReference type="Proteomes" id="UP000499080"/>
    </source>
</evidence>
<accession>A0A4Y2PPZ7</accession>
<dbReference type="Proteomes" id="UP000499080">
    <property type="component" value="Unassembled WGS sequence"/>
</dbReference>
<feature type="compositionally biased region" description="Basic and acidic residues" evidence="1">
    <location>
        <begin position="1"/>
        <end position="10"/>
    </location>
</feature>
<comment type="caution">
    <text evidence="2">The sequence shown here is derived from an EMBL/GenBank/DDBJ whole genome shotgun (WGS) entry which is preliminary data.</text>
</comment>
<name>A0A4Y2PPZ7_ARAVE</name>
<protein>
    <submittedName>
        <fullName evidence="2">Uncharacterized protein</fullName>
    </submittedName>
</protein>
<feature type="region of interest" description="Disordered" evidence="1">
    <location>
        <begin position="1"/>
        <end position="49"/>
    </location>
</feature>
<sequence>MKDNDVEEKNNSPALKTAALKSNSRSSKEKLRNSTSPKIVDTATVRDLG</sequence>
<evidence type="ECO:0000313" key="2">
    <source>
        <dbReference type="EMBL" id="GBN53182.1"/>
    </source>
</evidence>
<evidence type="ECO:0000256" key="1">
    <source>
        <dbReference type="SAM" id="MobiDB-lite"/>
    </source>
</evidence>
<organism evidence="2 3">
    <name type="scientific">Araneus ventricosus</name>
    <name type="common">Orbweaver spider</name>
    <name type="synonym">Epeira ventricosa</name>
    <dbReference type="NCBI Taxonomy" id="182803"/>
    <lineage>
        <taxon>Eukaryota</taxon>
        <taxon>Metazoa</taxon>
        <taxon>Ecdysozoa</taxon>
        <taxon>Arthropoda</taxon>
        <taxon>Chelicerata</taxon>
        <taxon>Arachnida</taxon>
        <taxon>Araneae</taxon>
        <taxon>Araneomorphae</taxon>
        <taxon>Entelegynae</taxon>
        <taxon>Araneoidea</taxon>
        <taxon>Araneidae</taxon>
        <taxon>Araneus</taxon>
    </lineage>
</organism>
<dbReference type="AlphaFoldDB" id="A0A4Y2PPZ7"/>
<feature type="non-terminal residue" evidence="2">
    <location>
        <position position="49"/>
    </location>
</feature>
<keyword evidence="3" id="KW-1185">Reference proteome</keyword>
<reference evidence="2 3" key="1">
    <citation type="journal article" date="2019" name="Sci. Rep.">
        <title>Orb-weaving spider Araneus ventricosus genome elucidates the spidroin gene catalogue.</title>
        <authorList>
            <person name="Kono N."/>
            <person name="Nakamura H."/>
            <person name="Ohtoshi R."/>
            <person name="Moran D.A.P."/>
            <person name="Shinohara A."/>
            <person name="Yoshida Y."/>
            <person name="Fujiwara M."/>
            <person name="Mori M."/>
            <person name="Tomita M."/>
            <person name="Arakawa K."/>
        </authorList>
    </citation>
    <scope>NUCLEOTIDE SEQUENCE [LARGE SCALE GENOMIC DNA]</scope>
</reference>